<evidence type="ECO:0000313" key="2">
    <source>
        <dbReference type="EMBL" id="PVV03423.1"/>
    </source>
</evidence>
<feature type="compositionally biased region" description="Polar residues" evidence="1">
    <location>
        <begin position="46"/>
        <end position="65"/>
    </location>
</feature>
<organism evidence="2 3">
    <name type="scientific">Smittium megazygosporum</name>
    <dbReference type="NCBI Taxonomy" id="133381"/>
    <lineage>
        <taxon>Eukaryota</taxon>
        <taxon>Fungi</taxon>
        <taxon>Fungi incertae sedis</taxon>
        <taxon>Zoopagomycota</taxon>
        <taxon>Kickxellomycotina</taxon>
        <taxon>Harpellomycetes</taxon>
        <taxon>Harpellales</taxon>
        <taxon>Legeriomycetaceae</taxon>
        <taxon>Smittium</taxon>
    </lineage>
</organism>
<name>A0A2T9ZFQ0_9FUNG</name>
<feature type="region of interest" description="Disordered" evidence="1">
    <location>
        <begin position="41"/>
        <end position="71"/>
    </location>
</feature>
<protein>
    <submittedName>
        <fullName evidence="2">Uncharacterized protein</fullName>
    </submittedName>
</protein>
<keyword evidence="3" id="KW-1185">Reference proteome</keyword>
<dbReference type="EMBL" id="MBFS01000235">
    <property type="protein sequence ID" value="PVV03423.1"/>
    <property type="molecule type" value="Genomic_DNA"/>
</dbReference>
<dbReference type="OrthoDB" id="6220758at2759"/>
<sequence length="222" mass="25313">MYRSLKQFHSSVISRNFHAQRVVNASGGGFLGRIFGRGKKEDTDSIETTASQDQKSVSEQGLSSEQKLDKVTGGEGEFNVIETIEEEADLKETFNNLTHNPVKNKEKIYTLEETERGVKSILSQLEIETGSDWKKIDIRAINIKEKIALASFQQFGKEIDSISLNNLQTVEDLVEYYSRKPDVKLDRHPVAKFFKSKDSPKLPKNMRFVPYKKGEHDLHVYS</sequence>
<evidence type="ECO:0000256" key="1">
    <source>
        <dbReference type="SAM" id="MobiDB-lite"/>
    </source>
</evidence>
<accession>A0A2T9ZFQ0</accession>
<gene>
    <name evidence="2" type="ORF">BB560_002094</name>
</gene>
<evidence type="ECO:0000313" key="3">
    <source>
        <dbReference type="Proteomes" id="UP000245609"/>
    </source>
</evidence>
<reference evidence="2 3" key="1">
    <citation type="journal article" date="2018" name="MBio">
        <title>Comparative Genomics Reveals the Core Gene Toolbox for the Fungus-Insect Symbiosis.</title>
        <authorList>
            <person name="Wang Y."/>
            <person name="Stata M."/>
            <person name="Wang W."/>
            <person name="Stajich J.E."/>
            <person name="White M.M."/>
            <person name="Moncalvo J.M."/>
        </authorList>
    </citation>
    <scope>NUCLEOTIDE SEQUENCE [LARGE SCALE GENOMIC DNA]</scope>
    <source>
        <strain evidence="2 3">SC-DP-2</strain>
    </source>
</reference>
<dbReference type="AlphaFoldDB" id="A0A2T9ZFQ0"/>
<dbReference type="Proteomes" id="UP000245609">
    <property type="component" value="Unassembled WGS sequence"/>
</dbReference>
<proteinExistence type="predicted"/>
<comment type="caution">
    <text evidence="2">The sequence shown here is derived from an EMBL/GenBank/DDBJ whole genome shotgun (WGS) entry which is preliminary data.</text>
</comment>